<feature type="DNA-binding region" description="TEA" evidence="6">
    <location>
        <begin position="30"/>
        <end position="106"/>
    </location>
</feature>
<dbReference type="GO" id="GO:0000978">
    <property type="term" value="F:RNA polymerase II cis-regulatory region sequence-specific DNA binding"/>
    <property type="evidence" value="ECO:0000318"/>
    <property type="project" value="GO_Central"/>
</dbReference>
<gene>
    <name evidence="9" type="ORF">MONBRDRAFT_26468</name>
</gene>
<evidence type="ECO:0000313" key="9">
    <source>
        <dbReference type="EMBL" id="EDQ88370.1"/>
    </source>
</evidence>
<protein>
    <recommendedName>
        <fullName evidence="8">TEA domain-containing protein</fullName>
    </recommendedName>
</protein>
<sequence length="419" mass="47025">MDVTANTAMAPGTNTTPVTSSSSAMKAIPLDDGDGIWSPDIEQAFAEALQIYPPCGRRKIILSEEGKMYGRNELIARYIKLKTGKTRSRKQVSSHIQVLARKKQRELQTKLKENPAAAQQLAHTLSGLSSAEIVSSTISPSSRERSETESAHHGRMMTYSGTDSYAQHGASAAQQNAWQSRTYNGIARLRLALDYFHAFVDYPMGAGSHNFVELTGSYHFADPQMECIELSQIADKFPRLHEAYLQGPPEAFFLVKFWVDMTFDPNQTMHAMADTETPGHGINDRSFFGLTCRFESLECMVVEISMCAIQLGKPVVEKIHVEEPIHDQSRYVYAMNRSPLCEYMATFAQRLRALDDIDMMNKVLENFHVTQTVRNQSTGEVLFSFACVFEVAKPGLGCGHHVYKLVDTDDDMFMRRYTT</sequence>
<dbReference type="Gene3D" id="6.10.20.40">
    <property type="entry name" value="TEA/ATTS domain"/>
    <property type="match status" value="1"/>
</dbReference>
<dbReference type="PRINTS" id="PR00065">
    <property type="entry name" value="TEADOMAIN"/>
</dbReference>
<keyword evidence="3" id="KW-0238">DNA-binding</keyword>
<dbReference type="InterPro" id="IPR038096">
    <property type="entry name" value="TEA/ATTS_sf"/>
</dbReference>
<keyword evidence="10" id="KW-1185">Reference proteome</keyword>
<keyword evidence="2" id="KW-0805">Transcription regulation</keyword>
<accession>A9V2G2</accession>
<dbReference type="Pfam" id="PF01285">
    <property type="entry name" value="TEA"/>
    <property type="match status" value="1"/>
</dbReference>
<feature type="compositionally biased region" description="Polar residues" evidence="7">
    <location>
        <begin position="1"/>
        <end position="24"/>
    </location>
</feature>
<evidence type="ECO:0000256" key="3">
    <source>
        <dbReference type="ARBA" id="ARBA00023125"/>
    </source>
</evidence>
<dbReference type="GO" id="GO:0005667">
    <property type="term" value="C:transcription regulator complex"/>
    <property type="evidence" value="ECO:0000318"/>
    <property type="project" value="GO_Central"/>
</dbReference>
<dbReference type="RefSeq" id="XP_001746963.1">
    <property type="nucleotide sequence ID" value="XM_001746911.1"/>
</dbReference>
<dbReference type="AlphaFoldDB" id="A9V2G2"/>
<dbReference type="PANTHER" id="PTHR11834">
    <property type="entry name" value="TRANSCRIPTIONAL ENHANCER FACTOR TEF RELATED"/>
    <property type="match status" value="1"/>
</dbReference>
<dbReference type="EMBL" id="CH991555">
    <property type="protein sequence ID" value="EDQ88370.1"/>
    <property type="molecule type" value="Genomic_DNA"/>
</dbReference>
<name>A9V2G2_MONBE</name>
<dbReference type="GO" id="GO:0006357">
    <property type="term" value="P:regulation of transcription by RNA polymerase II"/>
    <property type="evidence" value="ECO:0000318"/>
    <property type="project" value="GO_Central"/>
</dbReference>
<keyword evidence="4" id="KW-0804">Transcription</keyword>
<evidence type="ECO:0000256" key="7">
    <source>
        <dbReference type="SAM" id="MobiDB-lite"/>
    </source>
</evidence>
<dbReference type="InterPro" id="IPR016361">
    <property type="entry name" value="TEF_metazoa"/>
</dbReference>
<dbReference type="GO" id="GO:0005634">
    <property type="term" value="C:nucleus"/>
    <property type="evidence" value="ECO:0007669"/>
    <property type="project" value="UniProtKB-SubCell"/>
</dbReference>
<dbReference type="Gene3D" id="2.70.50.80">
    <property type="match status" value="1"/>
</dbReference>
<feature type="domain" description="TEA" evidence="8">
    <location>
        <begin position="30"/>
        <end position="106"/>
    </location>
</feature>
<evidence type="ECO:0000313" key="10">
    <source>
        <dbReference type="Proteomes" id="UP000001357"/>
    </source>
</evidence>
<dbReference type="InterPro" id="IPR041086">
    <property type="entry name" value="YBD"/>
</dbReference>
<dbReference type="FunFam" id="2.70.50.80:FF:000003">
    <property type="entry name" value="Scalloped, isoform D"/>
    <property type="match status" value="1"/>
</dbReference>
<dbReference type="STRING" id="81824.A9V2G2"/>
<evidence type="ECO:0000256" key="5">
    <source>
        <dbReference type="ARBA" id="ARBA00023242"/>
    </source>
</evidence>
<dbReference type="GO" id="GO:0035329">
    <property type="term" value="P:hippo signaling"/>
    <property type="evidence" value="ECO:0007669"/>
    <property type="project" value="InterPro"/>
</dbReference>
<feature type="region of interest" description="Disordered" evidence="7">
    <location>
        <begin position="1"/>
        <end position="25"/>
    </location>
</feature>
<dbReference type="GO" id="GO:0000981">
    <property type="term" value="F:DNA-binding transcription factor activity, RNA polymerase II-specific"/>
    <property type="evidence" value="ECO:0000318"/>
    <property type="project" value="GO_Central"/>
</dbReference>
<evidence type="ECO:0000256" key="4">
    <source>
        <dbReference type="ARBA" id="ARBA00023163"/>
    </source>
</evidence>
<dbReference type="PROSITE" id="PS51088">
    <property type="entry name" value="TEA_2"/>
    <property type="match status" value="1"/>
</dbReference>
<organism evidence="9 10">
    <name type="scientific">Monosiga brevicollis</name>
    <name type="common">Choanoflagellate</name>
    <dbReference type="NCBI Taxonomy" id="81824"/>
    <lineage>
        <taxon>Eukaryota</taxon>
        <taxon>Choanoflagellata</taxon>
        <taxon>Craspedida</taxon>
        <taxon>Salpingoecidae</taxon>
        <taxon>Monosiga</taxon>
    </lineage>
</organism>
<dbReference type="PIRSF" id="PIRSF002603">
    <property type="entry name" value="TEF"/>
    <property type="match status" value="1"/>
</dbReference>
<dbReference type="Proteomes" id="UP000001357">
    <property type="component" value="Unassembled WGS sequence"/>
</dbReference>
<keyword evidence="5" id="KW-0539">Nucleus</keyword>
<dbReference type="SMART" id="SM00426">
    <property type="entry name" value="TEA"/>
    <property type="match status" value="1"/>
</dbReference>
<dbReference type="OMA" id="TAFHRKV"/>
<reference evidence="9 10" key="1">
    <citation type="journal article" date="2008" name="Nature">
        <title>The genome of the choanoflagellate Monosiga brevicollis and the origin of metazoans.</title>
        <authorList>
            <consortium name="JGI Sequencing"/>
            <person name="King N."/>
            <person name="Westbrook M.J."/>
            <person name="Young S.L."/>
            <person name="Kuo A."/>
            <person name="Abedin M."/>
            <person name="Chapman J."/>
            <person name="Fairclough S."/>
            <person name="Hellsten U."/>
            <person name="Isogai Y."/>
            <person name="Letunic I."/>
            <person name="Marr M."/>
            <person name="Pincus D."/>
            <person name="Putnam N."/>
            <person name="Rokas A."/>
            <person name="Wright K.J."/>
            <person name="Zuzow R."/>
            <person name="Dirks W."/>
            <person name="Good M."/>
            <person name="Goodstein D."/>
            <person name="Lemons D."/>
            <person name="Li W."/>
            <person name="Lyons J.B."/>
            <person name="Morris A."/>
            <person name="Nichols S."/>
            <person name="Richter D.J."/>
            <person name="Salamov A."/>
            <person name="Bork P."/>
            <person name="Lim W.A."/>
            <person name="Manning G."/>
            <person name="Miller W.T."/>
            <person name="McGinnis W."/>
            <person name="Shapiro H."/>
            <person name="Tjian R."/>
            <person name="Grigoriev I.V."/>
            <person name="Rokhsar D."/>
        </authorList>
    </citation>
    <scope>NUCLEOTIDE SEQUENCE [LARGE SCALE GENOMIC DNA]</scope>
    <source>
        <strain evidence="10">MX1 / ATCC 50154</strain>
    </source>
</reference>
<evidence type="ECO:0000256" key="2">
    <source>
        <dbReference type="ARBA" id="ARBA00023015"/>
    </source>
</evidence>
<dbReference type="InParanoid" id="A9V2G2"/>
<dbReference type="GO" id="GO:0048568">
    <property type="term" value="P:embryonic organ development"/>
    <property type="evidence" value="ECO:0000318"/>
    <property type="project" value="GO_Central"/>
</dbReference>
<dbReference type="GeneID" id="5892085"/>
<dbReference type="Pfam" id="PF17725">
    <property type="entry name" value="YBD"/>
    <property type="match status" value="1"/>
</dbReference>
<dbReference type="PANTHER" id="PTHR11834:SF0">
    <property type="entry name" value="PROTEIN SCALLOPED"/>
    <property type="match status" value="1"/>
</dbReference>
<dbReference type="InterPro" id="IPR050937">
    <property type="entry name" value="TEC1_TEAD_TF"/>
</dbReference>
<evidence type="ECO:0000256" key="1">
    <source>
        <dbReference type="ARBA" id="ARBA00004123"/>
    </source>
</evidence>
<evidence type="ECO:0000259" key="8">
    <source>
        <dbReference type="PROSITE" id="PS51088"/>
    </source>
</evidence>
<dbReference type="InterPro" id="IPR000818">
    <property type="entry name" value="TEA/ATTS_dom"/>
</dbReference>
<evidence type="ECO:0000256" key="6">
    <source>
        <dbReference type="PROSITE-ProRule" id="PRU00505"/>
    </source>
</evidence>
<comment type="subcellular location">
    <subcellularLocation>
        <location evidence="1">Nucleus</location>
    </subcellularLocation>
</comment>
<dbReference type="KEGG" id="mbr:MONBRDRAFT_26468"/>
<dbReference type="FunCoup" id="A9V2G2">
    <property type="interactions" value="719"/>
</dbReference>
<dbReference type="eggNOG" id="KOG3841">
    <property type="taxonomic scope" value="Eukaryota"/>
</dbReference>
<proteinExistence type="predicted"/>